<evidence type="ECO:0000256" key="5">
    <source>
        <dbReference type="ARBA" id="ARBA00023295"/>
    </source>
</evidence>
<dbReference type="GO" id="GO:0004563">
    <property type="term" value="F:beta-N-acetylhexosaminidase activity"/>
    <property type="evidence" value="ECO:0007669"/>
    <property type="project" value="UniProtKB-EC"/>
</dbReference>
<dbReference type="HOGENOM" id="CLU_008392_0_0_5"/>
<dbReference type="STRING" id="1384459.GL4_1822"/>
<evidence type="ECO:0000313" key="7">
    <source>
        <dbReference type="EMBL" id="BAQ17274.1"/>
    </source>
</evidence>
<dbReference type="InterPro" id="IPR050226">
    <property type="entry name" value="NagZ_Beta-hexosaminidase"/>
</dbReference>
<sequence>MAFKAFISGCATTALTTAERDLFAAERPCGLILFRRNVENPGQVQALVSDFKQAVGTEDVLVLIDQEGGRVQRLRPPFWREMPPAQVFGDLYAKDEFAGRRAAFAAARLMAAELHDLGINVDCAPCIDVRHPGAHDIIGDRAFSTDPQTVAVLGRAVMNGMLAGGVLPVIKHVPGHGRALADSHKSLPHIDVSRDALEAVDFLPFRELQDAPLAMTAHVLLPAYDERNPATLSPAIMKEVIRDQLGLTGLIMTDDICMKALSGTPGELTHAVIEAGCDVALHCSGKFDEMVDVAGAAPELAGESLDRFENAFACLYDPEPFDEAEAMALVNEAAAIRVAEVGADPTEQV</sequence>
<dbReference type="InterPro" id="IPR036962">
    <property type="entry name" value="Glyco_hydro_3_N_sf"/>
</dbReference>
<evidence type="ECO:0000313" key="8">
    <source>
        <dbReference type="Proteomes" id="UP000031643"/>
    </source>
</evidence>
<keyword evidence="8" id="KW-1185">Reference proteome</keyword>
<dbReference type="NCBIfam" id="NF003740">
    <property type="entry name" value="PRK05337.1"/>
    <property type="match status" value="1"/>
</dbReference>
<dbReference type="InterPro" id="IPR001764">
    <property type="entry name" value="Glyco_hydro_3_N"/>
</dbReference>
<evidence type="ECO:0000259" key="6">
    <source>
        <dbReference type="Pfam" id="PF00933"/>
    </source>
</evidence>
<evidence type="ECO:0000256" key="2">
    <source>
        <dbReference type="ARBA" id="ARBA00005336"/>
    </source>
</evidence>
<comment type="catalytic activity">
    <reaction evidence="1">
        <text>Hydrolysis of terminal non-reducing N-acetyl-D-hexosamine residues in N-acetyl-beta-D-hexosaminides.</text>
        <dbReference type="EC" id="3.2.1.52"/>
    </reaction>
</comment>
<comment type="similarity">
    <text evidence="2">Belongs to the glycosyl hydrolase 3 family.</text>
</comment>
<dbReference type="EC" id="3.2.1.52" evidence="3"/>
<organism evidence="7 8">
    <name type="scientific">Methyloceanibacter caenitepidi</name>
    <dbReference type="NCBI Taxonomy" id="1384459"/>
    <lineage>
        <taxon>Bacteria</taxon>
        <taxon>Pseudomonadati</taxon>
        <taxon>Pseudomonadota</taxon>
        <taxon>Alphaproteobacteria</taxon>
        <taxon>Hyphomicrobiales</taxon>
        <taxon>Hyphomicrobiaceae</taxon>
        <taxon>Methyloceanibacter</taxon>
    </lineage>
</organism>
<dbReference type="GO" id="GO:0009254">
    <property type="term" value="P:peptidoglycan turnover"/>
    <property type="evidence" value="ECO:0007669"/>
    <property type="project" value="TreeGrafter"/>
</dbReference>
<accession>A0A0A8K5K3</accession>
<proteinExistence type="inferred from homology"/>
<feature type="domain" description="Glycoside hydrolase family 3 N-terminal" evidence="6">
    <location>
        <begin position="19"/>
        <end position="291"/>
    </location>
</feature>
<dbReference type="PANTHER" id="PTHR30480:SF13">
    <property type="entry name" value="BETA-HEXOSAMINIDASE"/>
    <property type="match status" value="1"/>
</dbReference>
<dbReference type="InterPro" id="IPR017853">
    <property type="entry name" value="GH"/>
</dbReference>
<gene>
    <name evidence="7" type="ORF">GL4_1822</name>
</gene>
<dbReference type="GO" id="GO:0005975">
    <property type="term" value="P:carbohydrate metabolic process"/>
    <property type="evidence" value="ECO:0007669"/>
    <property type="project" value="InterPro"/>
</dbReference>
<evidence type="ECO:0000256" key="4">
    <source>
        <dbReference type="ARBA" id="ARBA00022801"/>
    </source>
</evidence>
<reference evidence="7 8" key="1">
    <citation type="submission" date="2014-09" db="EMBL/GenBank/DDBJ databases">
        <title>Genome sequencing of Methyloceanibacter caenitepidi Gela4.</title>
        <authorList>
            <person name="Takeuchi M."/>
            <person name="Susumu S."/>
            <person name="Kamagata Y."/>
            <person name="Oshima K."/>
            <person name="Hattori M."/>
            <person name="Iwasaki W."/>
        </authorList>
    </citation>
    <scope>NUCLEOTIDE SEQUENCE [LARGE SCALE GENOMIC DNA]</scope>
    <source>
        <strain evidence="7 8">Gela4</strain>
    </source>
</reference>
<dbReference type="PANTHER" id="PTHR30480">
    <property type="entry name" value="BETA-HEXOSAMINIDASE-RELATED"/>
    <property type="match status" value="1"/>
</dbReference>
<keyword evidence="5 7" id="KW-0326">Glycosidase</keyword>
<dbReference type="RefSeq" id="WP_045366750.1">
    <property type="nucleotide sequence ID" value="NZ_AP014648.1"/>
</dbReference>
<dbReference type="AlphaFoldDB" id="A0A0A8K5K3"/>
<dbReference type="Pfam" id="PF00933">
    <property type="entry name" value="Glyco_hydro_3"/>
    <property type="match status" value="1"/>
</dbReference>
<name>A0A0A8K5K3_9HYPH</name>
<dbReference type="Gene3D" id="3.20.20.300">
    <property type="entry name" value="Glycoside hydrolase, family 3, N-terminal domain"/>
    <property type="match status" value="1"/>
</dbReference>
<evidence type="ECO:0000256" key="1">
    <source>
        <dbReference type="ARBA" id="ARBA00001231"/>
    </source>
</evidence>
<dbReference type="Proteomes" id="UP000031643">
    <property type="component" value="Chromosome"/>
</dbReference>
<dbReference type="SUPFAM" id="SSF51445">
    <property type="entry name" value="(Trans)glycosidases"/>
    <property type="match status" value="1"/>
</dbReference>
<protein>
    <recommendedName>
        <fullName evidence="3">beta-N-acetylhexosaminidase</fullName>
        <ecNumber evidence="3">3.2.1.52</ecNumber>
    </recommendedName>
</protein>
<dbReference type="EMBL" id="AP014648">
    <property type="protein sequence ID" value="BAQ17274.1"/>
    <property type="molecule type" value="Genomic_DNA"/>
</dbReference>
<dbReference type="KEGG" id="mcg:GL4_1822"/>
<keyword evidence="4 7" id="KW-0378">Hydrolase</keyword>
<evidence type="ECO:0000256" key="3">
    <source>
        <dbReference type="ARBA" id="ARBA00012663"/>
    </source>
</evidence>
<dbReference type="OrthoDB" id="9786661at2"/>